<gene>
    <name evidence="1" type="ORF">EDD72_1371</name>
</gene>
<evidence type="ECO:0000313" key="2">
    <source>
        <dbReference type="Proteomes" id="UP000295788"/>
    </source>
</evidence>
<organism evidence="1 2">
    <name type="scientific">Tepidibacillus fermentans</name>
    <dbReference type="NCBI Taxonomy" id="1281767"/>
    <lineage>
        <taxon>Bacteria</taxon>
        <taxon>Bacillati</taxon>
        <taxon>Bacillota</taxon>
        <taxon>Bacilli</taxon>
        <taxon>Bacillales</taxon>
        <taxon>Bacillaceae</taxon>
        <taxon>Tepidibacillus</taxon>
    </lineage>
</organism>
<dbReference type="RefSeq" id="WP_132770819.1">
    <property type="nucleotide sequence ID" value="NZ_SMAB01000037.1"/>
</dbReference>
<reference evidence="1 2" key="1">
    <citation type="submission" date="2019-03" db="EMBL/GenBank/DDBJ databases">
        <title>Genomic Encyclopedia of Type Strains, Phase IV (KMG-IV): sequencing the most valuable type-strain genomes for metagenomic binning, comparative biology and taxonomic classification.</title>
        <authorList>
            <person name="Goeker M."/>
        </authorList>
    </citation>
    <scope>NUCLEOTIDE SEQUENCE [LARGE SCALE GENOMIC DNA]</scope>
    <source>
        <strain evidence="1 2">DSM 23802</strain>
    </source>
</reference>
<sequence>MSIKILLEDWERDWEETLRSEEFYSFFSCEMYMRIDNGTEQMVINVATIYGTALLSIADGIINMIVHKENKPFRISGFGSMYEYFFTPKDNNIKIEAVNVTNDVVEFSLLYDKMKFSRDFVRALKNHLRQISYINPLIREHDTYKLLEQKLNIISGIIEKV</sequence>
<accession>A0A4R3K4I7</accession>
<proteinExistence type="predicted"/>
<protein>
    <submittedName>
        <fullName evidence="1">Uncharacterized protein</fullName>
    </submittedName>
</protein>
<name>A0A4R3K4I7_9BACI</name>
<dbReference type="AlphaFoldDB" id="A0A4R3K4I7"/>
<dbReference type="OrthoDB" id="3034942at2"/>
<comment type="caution">
    <text evidence="1">The sequence shown here is derived from an EMBL/GenBank/DDBJ whole genome shotgun (WGS) entry which is preliminary data.</text>
</comment>
<dbReference type="Proteomes" id="UP000295788">
    <property type="component" value="Unassembled WGS sequence"/>
</dbReference>
<keyword evidence="2" id="KW-1185">Reference proteome</keyword>
<evidence type="ECO:0000313" key="1">
    <source>
        <dbReference type="EMBL" id="TCS77597.1"/>
    </source>
</evidence>
<dbReference type="EMBL" id="SMAB01000037">
    <property type="protein sequence ID" value="TCS77597.1"/>
    <property type="molecule type" value="Genomic_DNA"/>
</dbReference>